<dbReference type="Gramene" id="PRQ29962">
    <property type="protein sequence ID" value="PRQ29962"/>
    <property type="gene ID" value="RchiOBHm_Chr5g0019491"/>
</dbReference>
<dbReference type="PANTHER" id="PTHR12346">
    <property type="entry name" value="SIN3B-RELATED"/>
    <property type="match status" value="1"/>
</dbReference>
<comment type="caution">
    <text evidence="2">The sequence shown here is derived from an EMBL/GenBank/DDBJ whole genome shotgun (WGS) entry which is preliminary data.</text>
</comment>
<dbReference type="GO" id="GO:0000785">
    <property type="term" value="C:chromatin"/>
    <property type="evidence" value="ECO:0007669"/>
    <property type="project" value="TreeGrafter"/>
</dbReference>
<dbReference type="GO" id="GO:0003714">
    <property type="term" value="F:transcription corepressor activity"/>
    <property type="evidence" value="ECO:0007669"/>
    <property type="project" value="InterPro"/>
</dbReference>
<dbReference type="GO" id="GO:0000122">
    <property type="term" value="P:negative regulation of transcription by RNA polymerase II"/>
    <property type="evidence" value="ECO:0007669"/>
    <property type="project" value="TreeGrafter"/>
</dbReference>
<keyword evidence="3" id="KW-1185">Reference proteome</keyword>
<keyword evidence="1" id="KW-0678">Repressor</keyword>
<dbReference type="OMA" id="CEDEMFE"/>
<evidence type="ECO:0000313" key="3">
    <source>
        <dbReference type="Proteomes" id="UP000238479"/>
    </source>
</evidence>
<dbReference type="Proteomes" id="UP000238479">
    <property type="component" value="Chromosome 5"/>
</dbReference>
<protein>
    <submittedName>
        <fullName evidence="2">Uncharacterized protein</fullName>
    </submittedName>
</protein>
<accession>A0A2P6Q707</accession>
<dbReference type="EMBL" id="PDCK01000043">
    <property type="protein sequence ID" value="PRQ29962.1"/>
    <property type="molecule type" value="Genomic_DNA"/>
</dbReference>
<organism evidence="2 3">
    <name type="scientific">Rosa chinensis</name>
    <name type="common">China rose</name>
    <dbReference type="NCBI Taxonomy" id="74649"/>
    <lineage>
        <taxon>Eukaryota</taxon>
        <taxon>Viridiplantae</taxon>
        <taxon>Streptophyta</taxon>
        <taxon>Embryophyta</taxon>
        <taxon>Tracheophyta</taxon>
        <taxon>Spermatophyta</taxon>
        <taxon>Magnoliopsida</taxon>
        <taxon>eudicotyledons</taxon>
        <taxon>Gunneridae</taxon>
        <taxon>Pentapetalae</taxon>
        <taxon>rosids</taxon>
        <taxon>fabids</taxon>
        <taxon>Rosales</taxon>
        <taxon>Rosaceae</taxon>
        <taxon>Rosoideae</taxon>
        <taxon>Rosoideae incertae sedis</taxon>
        <taxon>Rosa</taxon>
    </lineage>
</organism>
<dbReference type="STRING" id="74649.A0A2P6Q707"/>
<dbReference type="GO" id="GO:0000118">
    <property type="term" value="C:histone deacetylase complex"/>
    <property type="evidence" value="ECO:0007669"/>
    <property type="project" value="TreeGrafter"/>
</dbReference>
<proteinExistence type="predicted"/>
<dbReference type="InterPro" id="IPR039774">
    <property type="entry name" value="Sin3-like"/>
</dbReference>
<evidence type="ECO:0000256" key="1">
    <source>
        <dbReference type="ARBA" id="ARBA00022491"/>
    </source>
</evidence>
<dbReference type="AlphaFoldDB" id="A0A2P6Q707"/>
<name>A0A2P6Q707_ROSCH</name>
<reference evidence="2 3" key="1">
    <citation type="journal article" date="2018" name="Nat. Genet.">
        <title>The Rosa genome provides new insights in the design of modern roses.</title>
        <authorList>
            <person name="Bendahmane M."/>
        </authorList>
    </citation>
    <scope>NUCLEOTIDE SEQUENCE [LARGE SCALE GENOMIC DNA]</scope>
    <source>
        <strain evidence="3">cv. Old Blush</strain>
    </source>
</reference>
<dbReference type="PANTHER" id="PTHR12346:SF0">
    <property type="entry name" value="SIN3A, ISOFORM G"/>
    <property type="match status" value="1"/>
</dbReference>
<sequence length="110" mass="12818">MTKRVEELLEKINNNTIKTESPIRIEEYFTALRCVELLYGDHGLDVMGVLRKKAPLALPVILTRLKQKQEEWARCRSDFNKIWGDIYMRKTITSHLIIIASTSSNRTQRA</sequence>
<evidence type="ECO:0000313" key="2">
    <source>
        <dbReference type="EMBL" id="PRQ29962.1"/>
    </source>
</evidence>
<gene>
    <name evidence="2" type="ORF">RchiOBHm_Chr5g0019491</name>
</gene>